<dbReference type="PANTHER" id="PTHR18964">
    <property type="entry name" value="ROK (REPRESSOR, ORF, KINASE) FAMILY"/>
    <property type="match status" value="1"/>
</dbReference>
<dbReference type="Pfam" id="PF00480">
    <property type="entry name" value="ROK"/>
    <property type="match status" value="1"/>
</dbReference>
<dbReference type="EMBL" id="PGFB01000003">
    <property type="protein sequence ID" value="PJJ61906.1"/>
    <property type="molecule type" value="Genomic_DNA"/>
</dbReference>
<dbReference type="InterPro" id="IPR000600">
    <property type="entry name" value="ROK"/>
</dbReference>
<sequence length="299" mass="30323">MRLGIDIGGTKTAAVAMDANGRVTEQIRMPTGWGGEAVVDTAVRAVTELAGLTGVSAHRFDSIGIGIPGQVERTTGRVSHAVNLGVDDLDLGGRLAGRLGIGVRVENDVKAAALGAYHLLALDGSMAFLNVGTGLAAGIVFDGRLWRGARGTAGEVGHMTVDPSGIVCACGQRGCLETVASGAAIARDWPTSDPLPVRALFDAADTGDGRAIALRDRMSDGLAMAIRNLVLTVDVDRVVIGGGISAMGSRLLDEVLRALRASALDSPFIASLELGSRVQLMPLGSPAAAVGAALVGVGG</sequence>
<keyword evidence="2" id="KW-0418">Kinase</keyword>
<evidence type="ECO:0000313" key="3">
    <source>
        <dbReference type="Proteomes" id="UP000230161"/>
    </source>
</evidence>
<dbReference type="OrthoDB" id="8772678at2"/>
<keyword evidence="3" id="KW-1185">Reference proteome</keyword>
<dbReference type="PANTHER" id="PTHR18964:SF169">
    <property type="entry name" value="N-ACETYLMANNOSAMINE KINASE"/>
    <property type="match status" value="1"/>
</dbReference>
<protein>
    <submittedName>
        <fullName evidence="2">Putative NBD/HSP70 family sugar kinase</fullName>
    </submittedName>
</protein>
<dbReference type="InterPro" id="IPR043129">
    <property type="entry name" value="ATPase_NBD"/>
</dbReference>
<proteinExistence type="inferred from homology"/>
<evidence type="ECO:0000256" key="1">
    <source>
        <dbReference type="ARBA" id="ARBA00006479"/>
    </source>
</evidence>
<gene>
    <name evidence="2" type="ORF">CLV54_1693</name>
</gene>
<evidence type="ECO:0000313" key="2">
    <source>
        <dbReference type="EMBL" id="PJJ61906.1"/>
    </source>
</evidence>
<dbReference type="RefSeq" id="WP_100344527.1">
    <property type="nucleotide sequence ID" value="NZ_PGFB01000003.1"/>
</dbReference>
<organism evidence="2 3">
    <name type="scientific">Compostimonas suwonensis</name>
    <dbReference type="NCBI Taxonomy" id="1048394"/>
    <lineage>
        <taxon>Bacteria</taxon>
        <taxon>Bacillati</taxon>
        <taxon>Actinomycetota</taxon>
        <taxon>Actinomycetes</taxon>
        <taxon>Micrococcales</taxon>
        <taxon>Microbacteriaceae</taxon>
        <taxon>Compostimonas</taxon>
    </lineage>
</organism>
<dbReference type="Proteomes" id="UP000230161">
    <property type="component" value="Unassembled WGS sequence"/>
</dbReference>
<keyword evidence="2" id="KW-0808">Transferase</keyword>
<accession>A0A2M9BVD1</accession>
<dbReference type="SUPFAM" id="SSF53067">
    <property type="entry name" value="Actin-like ATPase domain"/>
    <property type="match status" value="1"/>
</dbReference>
<dbReference type="AlphaFoldDB" id="A0A2M9BVD1"/>
<name>A0A2M9BVD1_9MICO</name>
<comment type="similarity">
    <text evidence="1">Belongs to the ROK (NagC/XylR) family.</text>
</comment>
<dbReference type="GO" id="GO:0016301">
    <property type="term" value="F:kinase activity"/>
    <property type="evidence" value="ECO:0007669"/>
    <property type="project" value="UniProtKB-KW"/>
</dbReference>
<dbReference type="Gene3D" id="3.30.420.40">
    <property type="match status" value="2"/>
</dbReference>
<reference evidence="2 3" key="1">
    <citation type="submission" date="2017-11" db="EMBL/GenBank/DDBJ databases">
        <title>Genomic Encyclopedia of Archaeal and Bacterial Type Strains, Phase II (KMG-II): From Individual Species to Whole Genera.</title>
        <authorList>
            <person name="Goeker M."/>
        </authorList>
    </citation>
    <scope>NUCLEOTIDE SEQUENCE [LARGE SCALE GENOMIC DNA]</scope>
    <source>
        <strain evidence="2 3">DSM 25625</strain>
    </source>
</reference>
<comment type="caution">
    <text evidence="2">The sequence shown here is derived from an EMBL/GenBank/DDBJ whole genome shotgun (WGS) entry which is preliminary data.</text>
</comment>